<organism evidence="6 7">
    <name type="scientific">Desulfomicrobium apsheronum</name>
    <dbReference type="NCBI Taxonomy" id="52560"/>
    <lineage>
        <taxon>Bacteria</taxon>
        <taxon>Pseudomonadati</taxon>
        <taxon>Thermodesulfobacteriota</taxon>
        <taxon>Desulfovibrionia</taxon>
        <taxon>Desulfovibrionales</taxon>
        <taxon>Desulfomicrobiaceae</taxon>
        <taxon>Desulfomicrobium</taxon>
    </lineage>
</organism>
<keyword evidence="1" id="KW-0004">4Fe-4S</keyword>
<dbReference type="InterPro" id="IPR050954">
    <property type="entry name" value="ET_IronSulfur_Cluster-Binding"/>
</dbReference>
<evidence type="ECO:0000313" key="7">
    <source>
        <dbReference type="Proteomes" id="UP000198635"/>
    </source>
</evidence>
<dbReference type="STRING" id="52560.SAMN04488082_102308"/>
<reference evidence="7" key="1">
    <citation type="submission" date="2016-10" db="EMBL/GenBank/DDBJ databases">
        <authorList>
            <person name="Varghese N."/>
            <person name="Submissions S."/>
        </authorList>
    </citation>
    <scope>NUCLEOTIDE SEQUENCE [LARGE SCALE GENOMIC DNA]</scope>
    <source>
        <strain evidence="7">DSM 5918</strain>
    </source>
</reference>
<dbReference type="CDD" id="cd04410">
    <property type="entry name" value="DMSOR_beta-like"/>
    <property type="match status" value="1"/>
</dbReference>
<dbReference type="GO" id="GO:0051539">
    <property type="term" value="F:4 iron, 4 sulfur cluster binding"/>
    <property type="evidence" value="ECO:0007669"/>
    <property type="project" value="UniProtKB-KW"/>
</dbReference>
<dbReference type="PANTHER" id="PTHR43177:SF3">
    <property type="entry name" value="PROTEIN NRFC HOMOLOG"/>
    <property type="match status" value="1"/>
</dbReference>
<keyword evidence="2" id="KW-0479">Metal-binding</keyword>
<name>A0A1I3QFA5_9BACT</name>
<dbReference type="RefSeq" id="WP_015772822.1">
    <property type="nucleotide sequence ID" value="NZ_FORX01000002.1"/>
</dbReference>
<protein>
    <submittedName>
        <fullName evidence="6">Fe-S-cluster-containing dehydrogenase component</fullName>
    </submittedName>
</protein>
<gene>
    <name evidence="6" type="ORF">SAMN04488082_102308</name>
</gene>
<evidence type="ECO:0000256" key="4">
    <source>
        <dbReference type="ARBA" id="ARBA00023014"/>
    </source>
</evidence>
<dbReference type="Pfam" id="PF13247">
    <property type="entry name" value="Fer4_11"/>
    <property type="match status" value="1"/>
</dbReference>
<accession>A0A1I3QFA5</accession>
<evidence type="ECO:0000313" key="6">
    <source>
        <dbReference type="EMBL" id="SFJ32415.1"/>
    </source>
</evidence>
<dbReference type="SUPFAM" id="SSF54862">
    <property type="entry name" value="4Fe-4S ferredoxins"/>
    <property type="match status" value="1"/>
</dbReference>
<dbReference type="GO" id="GO:0046872">
    <property type="term" value="F:metal ion binding"/>
    <property type="evidence" value="ECO:0007669"/>
    <property type="project" value="UniProtKB-KW"/>
</dbReference>
<sequence>MSGQKTLYIDYSLCIGCETCEYVCRFTNDTSRIHMTRTIDGVMVPLYCQHCENPKCANACPRGALKRDKDGAIILQSMLCRGCQTKNCILACPHSAMFETDRGVMVAKCDMCAQRRQVGMGPACVEMCPCAAIRYVDRDEIPALETEKSKLAHQKVLDHLKLPGKE</sequence>
<dbReference type="OrthoDB" id="9789030at2"/>
<dbReference type="Proteomes" id="UP000198635">
    <property type="component" value="Unassembled WGS sequence"/>
</dbReference>
<dbReference type="EMBL" id="FORX01000002">
    <property type="protein sequence ID" value="SFJ32415.1"/>
    <property type="molecule type" value="Genomic_DNA"/>
</dbReference>
<proteinExistence type="predicted"/>
<dbReference type="Pfam" id="PF00037">
    <property type="entry name" value="Fer4"/>
    <property type="match status" value="1"/>
</dbReference>
<evidence type="ECO:0000259" key="5">
    <source>
        <dbReference type="PROSITE" id="PS51379"/>
    </source>
</evidence>
<keyword evidence="3" id="KW-0408">Iron</keyword>
<dbReference type="InterPro" id="IPR017896">
    <property type="entry name" value="4Fe4S_Fe-S-bd"/>
</dbReference>
<keyword evidence="7" id="KW-1185">Reference proteome</keyword>
<evidence type="ECO:0000256" key="1">
    <source>
        <dbReference type="ARBA" id="ARBA00022485"/>
    </source>
</evidence>
<dbReference type="Gene3D" id="3.30.70.20">
    <property type="match status" value="2"/>
</dbReference>
<evidence type="ECO:0000256" key="2">
    <source>
        <dbReference type="ARBA" id="ARBA00022723"/>
    </source>
</evidence>
<feature type="domain" description="4Fe-4S ferredoxin-type" evidence="5">
    <location>
        <begin position="5"/>
        <end position="24"/>
    </location>
</feature>
<dbReference type="PANTHER" id="PTHR43177">
    <property type="entry name" value="PROTEIN NRFC"/>
    <property type="match status" value="1"/>
</dbReference>
<dbReference type="AlphaFoldDB" id="A0A1I3QFA5"/>
<feature type="domain" description="4Fe-4S ferredoxin-type" evidence="5">
    <location>
        <begin position="71"/>
        <end position="102"/>
    </location>
</feature>
<feature type="domain" description="4Fe-4S ferredoxin-type" evidence="5">
    <location>
        <begin position="39"/>
        <end position="70"/>
    </location>
</feature>
<dbReference type="PROSITE" id="PS51379">
    <property type="entry name" value="4FE4S_FER_2"/>
    <property type="match status" value="3"/>
</dbReference>
<keyword evidence="4" id="KW-0411">Iron-sulfur</keyword>
<evidence type="ECO:0000256" key="3">
    <source>
        <dbReference type="ARBA" id="ARBA00023004"/>
    </source>
</evidence>